<dbReference type="InterPro" id="IPR046938">
    <property type="entry name" value="DNA_clamp_sf"/>
</dbReference>
<dbReference type="RefSeq" id="WP_008276196.1">
    <property type="nucleotide sequence ID" value="NZ_AAXW01000021.1"/>
</dbReference>
<keyword evidence="3" id="KW-0963">Cytoplasm</keyword>
<dbReference type="SMART" id="SM00480">
    <property type="entry name" value="POL3Bc"/>
    <property type="match status" value="1"/>
</dbReference>
<dbReference type="Gene3D" id="3.70.10.10">
    <property type="match status" value="1"/>
</dbReference>
<dbReference type="InterPro" id="IPR001001">
    <property type="entry name" value="DNA_polIII_beta"/>
</dbReference>
<dbReference type="Proteomes" id="UP000003781">
    <property type="component" value="Unassembled WGS sequence"/>
</dbReference>
<name>A3IS39_9CHRO</name>
<dbReference type="InterPro" id="IPR022637">
    <property type="entry name" value="DNA_polIII_beta_cen"/>
</dbReference>
<evidence type="ECO:0000256" key="7">
    <source>
        <dbReference type="ARBA" id="ARBA00022932"/>
    </source>
</evidence>
<dbReference type="EC" id="2.7.7.7" evidence="12"/>
<comment type="subcellular location">
    <subcellularLocation>
        <location evidence="1">Cytoplasm</location>
    </subcellularLocation>
</comment>
<dbReference type="Pfam" id="PF02768">
    <property type="entry name" value="DNA_pol3_beta_3"/>
    <property type="match status" value="1"/>
</dbReference>
<dbReference type="GO" id="GO:0006271">
    <property type="term" value="P:DNA strand elongation involved in DNA replication"/>
    <property type="evidence" value="ECO:0007669"/>
    <property type="project" value="TreeGrafter"/>
</dbReference>
<dbReference type="CDD" id="cd00140">
    <property type="entry name" value="beta_clamp"/>
    <property type="match status" value="1"/>
</dbReference>
<protein>
    <submittedName>
        <fullName evidence="12">DNA polymerase III subunit beta</fullName>
        <ecNumber evidence="12">2.7.7.7</ecNumber>
    </submittedName>
</protein>
<dbReference type="PANTHER" id="PTHR30478:SF0">
    <property type="entry name" value="BETA SLIDING CLAMP"/>
    <property type="match status" value="1"/>
</dbReference>
<evidence type="ECO:0000256" key="3">
    <source>
        <dbReference type="ARBA" id="ARBA00022490"/>
    </source>
</evidence>
<evidence type="ECO:0000313" key="12">
    <source>
        <dbReference type="EMBL" id="EAZ90717.1"/>
    </source>
</evidence>
<dbReference type="GO" id="GO:0003677">
    <property type="term" value="F:DNA binding"/>
    <property type="evidence" value="ECO:0007669"/>
    <property type="project" value="UniProtKB-KW"/>
</dbReference>
<sequence length="391" mass="43658">MDISCIPTGLIKALSLANKVIPHNPTHLILLNVILKAEPEILKVEAFNGQIAMSWTVRDANINTPGEVAVNCKDFLTLLNTLKDEVAITLSADEEYLHLKSQQGKEAKFAKGDIEEMPWIDSLTEEEIEQVSIEADDLIQAVEETKYAVATEMAKAILCGVCLNFDTDEENTVEFAATDGHRLARTRVLYEPSENNPENKLVMPTETLTLTAYALKQMETSEEIAEMVTISFDENKIQVDFSEGFIRSRKLDGKYPDYEMLINGDDFSLDCTFNRKQLLEALKFIDTFAVGKDSLCFIDFDPEEKKCTLRSKENTTGSAEDTLEVEDINGQAQSLGFNSNYLKQCLKAMPGDTVTMEITETTGDQPGPVFISPLEEYKTFGLVMPIQINES</sequence>
<dbReference type="GO" id="GO:0005737">
    <property type="term" value="C:cytoplasm"/>
    <property type="evidence" value="ECO:0007669"/>
    <property type="project" value="UniProtKB-SubCell"/>
</dbReference>
<proteinExistence type="inferred from homology"/>
<keyword evidence="8" id="KW-0238">DNA-binding</keyword>
<dbReference type="NCBIfam" id="TIGR00663">
    <property type="entry name" value="dnan"/>
    <property type="match status" value="1"/>
</dbReference>
<keyword evidence="5 12" id="KW-0548">Nucleotidyltransferase</keyword>
<accession>A3IS39</accession>
<dbReference type="Pfam" id="PF02767">
    <property type="entry name" value="DNA_pol3_beta_2"/>
    <property type="match status" value="1"/>
</dbReference>
<evidence type="ECO:0000256" key="6">
    <source>
        <dbReference type="ARBA" id="ARBA00022705"/>
    </source>
</evidence>
<evidence type="ECO:0000256" key="5">
    <source>
        <dbReference type="ARBA" id="ARBA00022695"/>
    </source>
</evidence>
<keyword evidence="7" id="KW-0239">DNA-directed DNA polymerase</keyword>
<feature type="domain" description="DNA polymerase III beta sliding clamp C-terminal" evidence="11">
    <location>
        <begin position="271"/>
        <end position="385"/>
    </location>
</feature>
<feature type="domain" description="DNA polymerase III beta sliding clamp central" evidence="10">
    <location>
        <begin position="133"/>
        <end position="257"/>
    </location>
</feature>
<dbReference type="PANTHER" id="PTHR30478">
    <property type="entry name" value="DNA POLYMERASE III SUBUNIT BETA"/>
    <property type="match status" value="1"/>
</dbReference>
<evidence type="ECO:0000259" key="9">
    <source>
        <dbReference type="Pfam" id="PF00712"/>
    </source>
</evidence>
<comment type="similarity">
    <text evidence="2">Belongs to the beta sliding clamp family.</text>
</comment>
<dbReference type="GO" id="GO:0009360">
    <property type="term" value="C:DNA polymerase III complex"/>
    <property type="evidence" value="ECO:0007669"/>
    <property type="project" value="InterPro"/>
</dbReference>
<dbReference type="AlphaFoldDB" id="A3IS39"/>
<evidence type="ECO:0000259" key="11">
    <source>
        <dbReference type="Pfam" id="PF02768"/>
    </source>
</evidence>
<feature type="domain" description="DNA polymerase III beta sliding clamp N-terminal" evidence="9">
    <location>
        <begin position="1"/>
        <end position="117"/>
    </location>
</feature>
<dbReference type="InterPro" id="IPR022634">
    <property type="entry name" value="DNA_polIII_beta_N"/>
</dbReference>
<gene>
    <name evidence="12" type="ORF">CY0110_32255</name>
</gene>
<comment type="caution">
    <text evidence="12">The sequence shown here is derived from an EMBL/GenBank/DDBJ whole genome shotgun (WGS) entry which is preliminary data.</text>
</comment>
<dbReference type="GO" id="GO:0003887">
    <property type="term" value="F:DNA-directed DNA polymerase activity"/>
    <property type="evidence" value="ECO:0007669"/>
    <property type="project" value="UniProtKB-KW"/>
</dbReference>
<dbReference type="Gene3D" id="3.10.150.10">
    <property type="entry name" value="DNA Polymerase III, subunit A, domain 2"/>
    <property type="match status" value="1"/>
</dbReference>
<dbReference type="EMBL" id="AAXW01000021">
    <property type="protein sequence ID" value="EAZ90717.1"/>
    <property type="molecule type" value="Genomic_DNA"/>
</dbReference>
<dbReference type="OrthoDB" id="8421503at2"/>
<evidence type="ECO:0000259" key="10">
    <source>
        <dbReference type="Pfam" id="PF02767"/>
    </source>
</evidence>
<keyword evidence="6" id="KW-0235">DNA replication</keyword>
<dbReference type="Pfam" id="PF00712">
    <property type="entry name" value="DNA_pol3_beta"/>
    <property type="match status" value="1"/>
</dbReference>
<dbReference type="InterPro" id="IPR022635">
    <property type="entry name" value="DNA_polIII_beta_C"/>
</dbReference>
<keyword evidence="13" id="KW-1185">Reference proteome</keyword>
<reference evidence="12 13" key="1">
    <citation type="submission" date="2007-03" db="EMBL/GenBank/DDBJ databases">
        <authorList>
            <person name="Stal L."/>
            <person name="Ferriera S."/>
            <person name="Johnson J."/>
            <person name="Kravitz S."/>
            <person name="Beeson K."/>
            <person name="Sutton G."/>
            <person name="Rogers Y.-H."/>
            <person name="Friedman R."/>
            <person name="Frazier M."/>
            <person name="Venter J.C."/>
        </authorList>
    </citation>
    <scope>NUCLEOTIDE SEQUENCE [LARGE SCALE GENOMIC DNA]</scope>
    <source>
        <strain evidence="12 13">CCY0110</strain>
    </source>
</reference>
<dbReference type="SUPFAM" id="SSF55979">
    <property type="entry name" value="DNA clamp"/>
    <property type="match status" value="3"/>
</dbReference>
<keyword evidence="4 12" id="KW-0808">Transferase</keyword>
<evidence type="ECO:0000256" key="2">
    <source>
        <dbReference type="ARBA" id="ARBA00010752"/>
    </source>
</evidence>
<evidence type="ECO:0000256" key="1">
    <source>
        <dbReference type="ARBA" id="ARBA00004496"/>
    </source>
</evidence>
<evidence type="ECO:0000313" key="13">
    <source>
        <dbReference type="Proteomes" id="UP000003781"/>
    </source>
</evidence>
<evidence type="ECO:0000256" key="8">
    <source>
        <dbReference type="ARBA" id="ARBA00023125"/>
    </source>
</evidence>
<evidence type="ECO:0000256" key="4">
    <source>
        <dbReference type="ARBA" id="ARBA00022679"/>
    </source>
</evidence>
<organism evidence="12 13">
    <name type="scientific">Crocosphaera chwakensis CCY0110</name>
    <dbReference type="NCBI Taxonomy" id="391612"/>
    <lineage>
        <taxon>Bacteria</taxon>
        <taxon>Bacillati</taxon>
        <taxon>Cyanobacteriota</taxon>
        <taxon>Cyanophyceae</taxon>
        <taxon>Oscillatoriophycideae</taxon>
        <taxon>Chroococcales</taxon>
        <taxon>Aphanothecaceae</taxon>
        <taxon>Crocosphaera</taxon>
        <taxon>Crocosphaera chwakensis</taxon>
    </lineage>
</organism>
<dbReference type="GO" id="GO:0008408">
    <property type="term" value="F:3'-5' exonuclease activity"/>
    <property type="evidence" value="ECO:0007669"/>
    <property type="project" value="InterPro"/>
</dbReference>
<dbReference type="eggNOG" id="COG0592">
    <property type="taxonomic scope" value="Bacteria"/>
</dbReference>